<evidence type="ECO:0000313" key="4">
    <source>
        <dbReference type="EMBL" id="OCK74070.1"/>
    </source>
</evidence>
<accession>A0A8E2DYS3</accession>
<dbReference type="InterPro" id="IPR036291">
    <property type="entry name" value="NAD(P)-bd_dom_sf"/>
</dbReference>
<reference evidence="4 5" key="1">
    <citation type="journal article" date="2016" name="Nat. Commun.">
        <title>Ectomycorrhizal ecology is imprinted in the genome of the dominant symbiotic fungus Cenococcum geophilum.</title>
        <authorList>
            <consortium name="DOE Joint Genome Institute"/>
            <person name="Peter M."/>
            <person name="Kohler A."/>
            <person name="Ohm R.A."/>
            <person name="Kuo A."/>
            <person name="Krutzmann J."/>
            <person name="Morin E."/>
            <person name="Arend M."/>
            <person name="Barry K.W."/>
            <person name="Binder M."/>
            <person name="Choi C."/>
            <person name="Clum A."/>
            <person name="Copeland A."/>
            <person name="Grisel N."/>
            <person name="Haridas S."/>
            <person name="Kipfer T."/>
            <person name="LaButti K."/>
            <person name="Lindquist E."/>
            <person name="Lipzen A."/>
            <person name="Maire R."/>
            <person name="Meier B."/>
            <person name="Mihaltcheva S."/>
            <person name="Molinier V."/>
            <person name="Murat C."/>
            <person name="Poggeler S."/>
            <person name="Quandt C.A."/>
            <person name="Sperisen C."/>
            <person name="Tritt A."/>
            <person name="Tisserant E."/>
            <person name="Crous P.W."/>
            <person name="Henrissat B."/>
            <person name="Nehls U."/>
            <person name="Egli S."/>
            <person name="Spatafora J.W."/>
            <person name="Grigoriev I.V."/>
            <person name="Martin F.M."/>
        </authorList>
    </citation>
    <scope>NUCLEOTIDE SEQUENCE [LARGE SCALE GENOMIC DNA]</scope>
    <source>
        <strain evidence="4 5">CBS 459.81</strain>
    </source>
</reference>
<sequence>MSTKKLIVIVGITGNQGGSVANAFLNLPDWRIRGISRNSSSASSAAWAAKGAEMVSGDLDDVSSLKSAFSGATAIFGITDFWQQFSIPENHALAAKEGKTINEIAYAAEVAQGHNIVDAAASVEGLDRLVLSTLSKSREWSKGKILWNYHFDSKWAAVEYLRERYPEMTKKASFVQPGMFMQNYRMMARKQEDGSYKVTSPTTAETVIPWFDPMADIGNFVRALLEVAPGKQVAGVGSWLNWNQWCELFTKISGVNCTYQQITVDDLEKAMPGGAGREIGDMFKYMEDPGYFGSDPTLIQPEDLGVEIKRTTAEDFLKVDLPSFLKA</sequence>
<comment type="similarity">
    <text evidence="1">Belongs to the NmrA-type oxidoreductase family.</text>
</comment>
<keyword evidence="5" id="KW-1185">Reference proteome</keyword>
<dbReference type="Gene3D" id="3.40.50.720">
    <property type="entry name" value="NAD(P)-binding Rossmann-like Domain"/>
    <property type="match status" value="1"/>
</dbReference>
<proteinExistence type="inferred from homology"/>
<evidence type="ECO:0000256" key="1">
    <source>
        <dbReference type="ARBA" id="ARBA00006328"/>
    </source>
</evidence>
<feature type="domain" description="NmrA-like" evidence="3">
    <location>
        <begin position="3"/>
        <end position="298"/>
    </location>
</feature>
<protein>
    <submittedName>
        <fullName evidence="4">NAD(P)-binding protein</fullName>
    </submittedName>
</protein>
<dbReference type="PANTHER" id="PTHR42748">
    <property type="entry name" value="NITROGEN METABOLITE REPRESSION PROTEIN NMRA FAMILY MEMBER"/>
    <property type="match status" value="1"/>
</dbReference>
<dbReference type="InterPro" id="IPR051164">
    <property type="entry name" value="NmrA-like_oxidored"/>
</dbReference>
<dbReference type="CDD" id="cd05251">
    <property type="entry name" value="NmrA_like_SDR_a"/>
    <property type="match status" value="1"/>
</dbReference>
<dbReference type="EMBL" id="KV745568">
    <property type="protein sequence ID" value="OCK74070.1"/>
    <property type="molecule type" value="Genomic_DNA"/>
</dbReference>
<evidence type="ECO:0000256" key="2">
    <source>
        <dbReference type="ARBA" id="ARBA00022857"/>
    </source>
</evidence>
<dbReference type="SUPFAM" id="SSF51735">
    <property type="entry name" value="NAD(P)-binding Rossmann-fold domains"/>
    <property type="match status" value="1"/>
</dbReference>
<dbReference type="Proteomes" id="UP000250266">
    <property type="component" value="Unassembled WGS sequence"/>
</dbReference>
<organism evidence="4 5">
    <name type="scientific">Lepidopterella palustris CBS 459.81</name>
    <dbReference type="NCBI Taxonomy" id="1314670"/>
    <lineage>
        <taxon>Eukaryota</taxon>
        <taxon>Fungi</taxon>
        <taxon>Dikarya</taxon>
        <taxon>Ascomycota</taxon>
        <taxon>Pezizomycotina</taxon>
        <taxon>Dothideomycetes</taxon>
        <taxon>Pleosporomycetidae</taxon>
        <taxon>Mytilinidiales</taxon>
        <taxon>Argynnaceae</taxon>
        <taxon>Lepidopterella</taxon>
    </lineage>
</organism>
<dbReference type="OrthoDB" id="3358371at2759"/>
<name>A0A8E2DYS3_9PEZI</name>
<evidence type="ECO:0000259" key="3">
    <source>
        <dbReference type="Pfam" id="PF05368"/>
    </source>
</evidence>
<gene>
    <name evidence="4" type="ORF">K432DRAFT_430235</name>
</gene>
<dbReference type="Pfam" id="PF05368">
    <property type="entry name" value="NmrA"/>
    <property type="match status" value="1"/>
</dbReference>
<dbReference type="AlphaFoldDB" id="A0A8E2DYS3"/>
<dbReference type="GO" id="GO:0005634">
    <property type="term" value="C:nucleus"/>
    <property type="evidence" value="ECO:0007669"/>
    <property type="project" value="TreeGrafter"/>
</dbReference>
<dbReference type="PANTHER" id="PTHR42748:SF26">
    <property type="entry name" value="NMRA-LIKE DOMAIN-CONTAINING PROTEIN"/>
    <property type="match status" value="1"/>
</dbReference>
<dbReference type="InterPro" id="IPR008030">
    <property type="entry name" value="NmrA-like"/>
</dbReference>
<dbReference type="Gene3D" id="3.90.25.10">
    <property type="entry name" value="UDP-galactose 4-epimerase, domain 1"/>
    <property type="match status" value="1"/>
</dbReference>
<keyword evidence="2" id="KW-0521">NADP</keyword>
<evidence type="ECO:0000313" key="5">
    <source>
        <dbReference type="Proteomes" id="UP000250266"/>
    </source>
</evidence>